<dbReference type="Gene3D" id="3.60.15.10">
    <property type="entry name" value="Ribonuclease Z/Hydroxyacylglutathione hydrolase-like"/>
    <property type="match status" value="1"/>
</dbReference>
<dbReference type="InterPro" id="IPR050855">
    <property type="entry name" value="NDM-1-like"/>
</dbReference>
<proteinExistence type="predicted"/>
<name>A0AAD7QPB7_9ASCO</name>
<protein>
    <submittedName>
        <fullName evidence="3">Beta-lactamase-like protein</fullName>
    </submittedName>
</protein>
<dbReference type="Proteomes" id="UP001217417">
    <property type="component" value="Unassembled WGS sequence"/>
</dbReference>
<dbReference type="GeneID" id="80885961"/>
<dbReference type="PANTHER" id="PTHR42951">
    <property type="entry name" value="METALLO-BETA-LACTAMASE DOMAIN-CONTAINING"/>
    <property type="match status" value="1"/>
</dbReference>
<feature type="signal peptide" evidence="1">
    <location>
        <begin position="1"/>
        <end position="22"/>
    </location>
</feature>
<dbReference type="InterPro" id="IPR001279">
    <property type="entry name" value="Metallo-B-lactamas"/>
</dbReference>
<dbReference type="EMBL" id="JARPMG010000009">
    <property type="protein sequence ID" value="KAJ8098466.1"/>
    <property type="molecule type" value="Genomic_DNA"/>
</dbReference>
<feature type="domain" description="Metallo-beta-lactamase" evidence="2">
    <location>
        <begin position="46"/>
        <end position="238"/>
    </location>
</feature>
<dbReference type="PANTHER" id="PTHR42951:SF14">
    <property type="entry name" value="METALLO-BETA-LACTAMASE SUPERFAMILY PROTEIN"/>
    <property type="match status" value="1"/>
</dbReference>
<evidence type="ECO:0000256" key="1">
    <source>
        <dbReference type="SAM" id="SignalP"/>
    </source>
</evidence>
<dbReference type="InterPro" id="IPR036866">
    <property type="entry name" value="RibonucZ/Hydroxyglut_hydro"/>
</dbReference>
<keyword evidence="1" id="KW-0732">Signal</keyword>
<organism evidence="3 4">
    <name type="scientific">Lipomyces tetrasporus</name>
    <dbReference type="NCBI Taxonomy" id="54092"/>
    <lineage>
        <taxon>Eukaryota</taxon>
        <taxon>Fungi</taxon>
        <taxon>Dikarya</taxon>
        <taxon>Ascomycota</taxon>
        <taxon>Saccharomycotina</taxon>
        <taxon>Lipomycetes</taxon>
        <taxon>Lipomycetales</taxon>
        <taxon>Lipomycetaceae</taxon>
        <taxon>Lipomyces</taxon>
    </lineage>
</organism>
<dbReference type="RefSeq" id="XP_056041916.1">
    <property type="nucleotide sequence ID" value="XM_056190795.1"/>
</dbReference>
<dbReference type="SUPFAM" id="SSF56281">
    <property type="entry name" value="Metallo-hydrolase/oxidoreductase"/>
    <property type="match status" value="1"/>
</dbReference>
<reference evidence="3" key="1">
    <citation type="submission" date="2023-03" db="EMBL/GenBank/DDBJ databases">
        <title>Near-Complete genome sequence of Lipomyces tetrasporous NRRL Y-64009, an oleaginous yeast capable of growing on lignocellulosic hydrolysates.</title>
        <authorList>
            <consortium name="Lawrence Berkeley National Laboratory"/>
            <person name="Jagtap S.S."/>
            <person name="Liu J.-J."/>
            <person name="Walukiewicz H.E."/>
            <person name="Pangilinan J."/>
            <person name="Lipzen A."/>
            <person name="Ahrendt S."/>
            <person name="Koriabine M."/>
            <person name="Cobaugh K."/>
            <person name="Salamov A."/>
            <person name="Yoshinaga Y."/>
            <person name="Ng V."/>
            <person name="Daum C."/>
            <person name="Grigoriev I.V."/>
            <person name="Slininger P.J."/>
            <person name="Dien B.S."/>
            <person name="Jin Y.-S."/>
            <person name="Rao C.V."/>
        </authorList>
    </citation>
    <scope>NUCLEOTIDE SEQUENCE</scope>
    <source>
        <strain evidence="3">NRRL Y-64009</strain>
    </source>
</reference>
<dbReference type="AlphaFoldDB" id="A0AAD7QPB7"/>
<evidence type="ECO:0000259" key="2">
    <source>
        <dbReference type="SMART" id="SM00849"/>
    </source>
</evidence>
<accession>A0AAD7QPB7</accession>
<keyword evidence="4" id="KW-1185">Reference proteome</keyword>
<evidence type="ECO:0000313" key="4">
    <source>
        <dbReference type="Proteomes" id="UP001217417"/>
    </source>
</evidence>
<gene>
    <name evidence="3" type="ORF">POJ06DRAFT_303131</name>
</gene>
<sequence length="333" mass="37423">MPFNKFVSMLLCICALAINGLAQVSNSTQKEPLRVETYVNTDQALDMVSSLVIGNEAAMIIDLPITIGKAKELASWVKATTDKPLAVAFTSHNHPDHYLGGAAFFEEFPGILYYANSRSANEIRIDAPMKTQEWSEVFGEDNIVQNASLPLTYDYSFFSLPGDEDSPVYLLEHLTGDTIDETMFWIPSIQTLIAADTVWSRDLHIWMADLLTPALTESWIATLDFIRSLQPSLIIPGHSLSNTGLDGSQDLNHSYSYLTFWQKQIESRGPNYFTPREIYDRFDSAFPGLIRPNARFNRLNITAENFGRGGKRIVHHQPLSSFNDSTVLDAWNF</sequence>
<dbReference type="Pfam" id="PF00753">
    <property type="entry name" value="Lactamase_B"/>
    <property type="match status" value="1"/>
</dbReference>
<comment type="caution">
    <text evidence="3">The sequence shown here is derived from an EMBL/GenBank/DDBJ whole genome shotgun (WGS) entry which is preliminary data.</text>
</comment>
<dbReference type="SMART" id="SM00849">
    <property type="entry name" value="Lactamase_B"/>
    <property type="match status" value="1"/>
</dbReference>
<feature type="chain" id="PRO_5042224120" evidence="1">
    <location>
        <begin position="23"/>
        <end position="333"/>
    </location>
</feature>
<evidence type="ECO:0000313" key="3">
    <source>
        <dbReference type="EMBL" id="KAJ8098466.1"/>
    </source>
</evidence>